<dbReference type="EMBL" id="UZAK01001456">
    <property type="protein sequence ID" value="VDO69476.1"/>
    <property type="molecule type" value="Genomic_DNA"/>
</dbReference>
<keyword evidence="2" id="KW-1185">Reference proteome</keyword>
<evidence type="ECO:0000313" key="2">
    <source>
        <dbReference type="Proteomes" id="UP000279833"/>
    </source>
</evidence>
<dbReference type="Proteomes" id="UP000279833">
    <property type="component" value="Unassembled WGS sequence"/>
</dbReference>
<protein>
    <submittedName>
        <fullName evidence="3">DUF1744 domain-containing protein</fullName>
    </submittedName>
</protein>
<name>A0A183JGA0_9TREM</name>
<accession>A0A183JGA0</accession>
<evidence type="ECO:0000313" key="3">
    <source>
        <dbReference type="WBParaSite" id="SCUD_0000172001-mRNA-1"/>
    </source>
</evidence>
<reference evidence="1 2" key="2">
    <citation type="submission" date="2018-11" db="EMBL/GenBank/DDBJ databases">
        <authorList>
            <consortium name="Pathogen Informatics"/>
        </authorList>
    </citation>
    <scope>NUCLEOTIDE SEQUENCE [LARGE SCALE GENOMIC DNA]</scope>
    <source>
        <strain evidence="1">Dakar</strain>
        <strain evidence="2">Dakar, Senegal</strain>
    </source>
</reference>
<sequence>MGIFRRPEWIIEVDPWTLIEVQKAIANLKRGRATGLDGLAPEVIKYGGPVLATMSTNILAKICELDVIPSEWSRPLVVPIYTKGYIASKERLIMNSDLWIV</sequence>
<dbReference type="WBParaSite" id="SCUD_0000172001-mRNA-1">
    <property type="protein sequence ID" value="SCUD_0000172001-mRNA-1"/>
    <property type="gene ID" value="SCUD_0000172001"/>
</dbReference>
<dbReference type="AlphaFoldDB" id="A0A183JGA0"/>
<organism evidence="3">
    <name type="scientific">Schistosoma curassoni</name>
    <dbReference type="NCBI Taxonomy" id="6186"/>
    <lineage>
        <taxon>Eukaryota</taxon>
        <taxon>Metazoa</taxon>
        <taxon>Spiralia</taxon>
        <taxon>Lophotrochozoa</taxon>
        <taxon>Platyhelminthes</taxon>
        <taxon>Trematoda</taxon>
        <taxon>Digenea</taxon>
        <taxon>Strigeidida</taxon>
        <taxon>Schistosomatoidea</taxon>
        <taxon>Schistosomatidae</taxon>
        <taxon>Schistosoma</taxon>
    </lineage>
</organism>
<proteinExistence type="predicted"/>
<evidence type="ECO:0000313" key="1">
    <source>
        <dbReference type="EMBL" id="VDO69476.1"/>
    </source>
</evidence>
<gene>
    <name evidence="1" type="ORF">SCUD_LOCUS1721</name>
</gene>
<reference evidence="3" key="1">
    <citation type="submission" date="2016-06" db="UniProtKB">
        <authorList>
            <consortium name="WormBaseParasite"/>
        </authorList>
    </citation>
    <scope>IDENTIFICATION</scope>
</reference>